<dbReference type="RefSeq" id="XP_031021825.1">
    <property type="nucleotide sequence ID" value="XM_031172199.1"/>
</dbReference>
<dbReference type="InterPro" id="IPR004728">
    <property type="entry name" value="Sec62"/>
</dbReference>
<dbReference type="STRING" id="1806994.A0A507BW29"/>
<comment type="caution">
    <text evidence="13">The sequence shown here is derived from an EMBL/GenBank/DDBJ whole genome shotgun (WGS) entry which is preliminary data.</text>
</comment>
<accession>A0A507BW29</accession>
<keyword evidence="7" id="KW-0653">Protein transport</keyword>
<feature type="compositionally biased region" description="Low complexity" evidence="11">
    <location>
        <begin position="227"/>
        <end position="245"/>
    </location>
</feature>
<evidence type="ECO:0000256" key="12">
    <source>
        <dbReference type="SAM" id="Phobius"/>
    </source>
</evidence>
<evidence type="ECO:0000313" key="14">
    <source>
        <dbReference type="Proteomes" id="UP000319731"/>
    </source>
</evidence>
<keyword evidence="8 12" id="KW-1133">Transmembrane helix</keyword>
<dbReference type="Proteomes" id="UP000319731">
    <property type="component" value="Unassembled WGS sequence"/>
</dbReference>
<name>A0A507BW29_9FUNG</name>
<keyword evidence="4" id="KW-0813">Transport</keyword>
<dbReference type="InterPro" id="IPR011553">
    <property type="entry name" value="Sec62_asco"/>
</dbReference>
<dbReference type="NCBIfam" id="TIGR00869">
    <property type="entry name" value="sec62"/>
    <property type="match status" value="1"/>
</dbReference>
<gene>
    <name evidence="13" type="ORF">SmJEL517_g06273</name>
</gene>
<dbReference type="EMBL" id="QEAO01000106">
    <property type="protein sequence ID" value="TPX30064.1"/>
    <property type="molecule type" value="Genomic_DNA"/>
</dbReference>
<keyword evidence="14" id="KW-1185">Reference proteome</keyword>
<evidence type="ECO:0000313" key="13">
    <source>
        <dbReference type="EMBL" id="TPX30064.1"/>
    </source>
</evidence>
<organism evidence="13 14">
    <name type="scientific">Synchytrium microbalum</name>
    <dbReference type="NCBI Taxonomy" id="1806994"/>
    <lineage>
        <taxon>Eukaryota</taxon>
        <taxon>Fungi</taxon>
        <taxon>Fungi incertae sedis</taxon>
        <taxon>Chytridiomycota</taxon>
        <taxon>Chytridiomycota incertae sedis</taxon>
        <taxon>Chytridiomycetes</taxon>
        <taxon>Synchytriales</taxon>
        <taxon>Synchytriaceae</taxon>
        <taxon>Synchytrium</taxon>
    </lineage>
</organism>
<evidence type="ECO:0000256" key="3">
    <source>
        <dbReference type="ARBA" id="ARBA00021257"/>
    </source>
</evidence>
<dbReference type="PANTHER" id="PTHR12443">
    <property type="entry name" value="TRANSLOCATION PROTEIN SEC62"/>
    <property type="match status" value="1"/>
</dbReference>
<dbReference type="GO" id="GO:0031204">
    <property type="term" value="P:post-translational protein targeting to membrane, translocation"/>
    <property type="evidence" value="ECO:0007669"/>
    <property type="project" value="TreeGrafter"/>
</dbReference>
<dbReference type="OrthoDB" id="200187at2759"/>
<feature type="transmembrane region" description="Helical" evidence="12">
    <location>
        <begin position="147"/>
        <end position="172"/>
    </location>
</feature>
<keyword evidence="6" id="KW-0256">Endoplasmic reticulum</keyword>
<dbReference type="GeneID" id="42007496"/>
<dbReference type="GO" id="GO:0005789">
    <property type="term" value="C:endoplasmic reticulum membrane"/>
    <property type="evidence" value="ECO:0007669"/>
    <property type="project" value="UniProtKB-SubCell"/>
</dbReference>
<keyword evidence="5 12" id="KW-0812">Transmembrane</keyword>
<keyword evidence="9" id="KW-0811">Translocation</keyword>
<evidence type="ECO:0000256" key="11">
    <source>
        <dbReference type="SAM" id="MobiDB-lite"/>
    </source>
</evidence>
<comment type="subcellular location">
    <subcellularLocation>
        <location evidence="1">Endoplasmic reticulum membrane</location>
        <topology evidence="1">Multi-pass membrane protein</topology>
    </subcellularLocation>
</comment>
<dbReference type="AlphaFoldDB" id="A0A507BW29"/>
<evidence type="ECO:0000256" key="2">
    <source>
        <dbReference type="ARBA" id="ARBA00010604"/>
    </source>
</evidence>
<comment type="similarity">
    <text evidence="2">Belongs to the SEC62 family.</text>
</comment>
<evidence type="ECO:0000256" key="5">
    <source>
        <dbReference type="ARBA" id="ARBA00022692"/>
    </source>
</evidence>
<dbReference type="Pfam" id="PF03839">
    <property type="entry name" value="Sec62"/>
    <property type="match status" value="1"/>
</dbReference>
<sequence length="245" mass="27099">MAAQGQPISKDVLAAGKYLRSSDSKLKNKEGILNGRRIYFFKGKSAVNALLRPNYSKTRNPSLNDDKSSAESLLTQLMASGLILRAERPPHQRILTIHTQQVFQQDAYYVWMWDPPSIRNTLLGIGIVLVIFAGVLFPIWPPTMRMGVYYLSLLSIGLVGLFFALAIVRLMLWALLAITTGRGGWLFPNLFADVGVIESFVPAWAWDEKKAKKDKHSKKKRDEKASGSDGDTSGKAGAATADDDD</sequence>
<evidence type="ECO:0000256" key="4">
    <source>
        <dbReference type="ARBA" id="ARBA00022448"/>
    </source>
</evidence>
<reference evidence="13 14" key="1">
    <citation type="journal article" date="2019" name="Sci. Rep.">
        <title>Comparative genomics of chytrid fungi reveal insights into the obligate biotrophic and pathogenic lifestyle of Synchytrium endobioticum.</title>
        <authorList>
            <person name="van de Vossenberg B.T.L.H."/>
            <person name="Warris S."/>
            <person name="Nguyen H.D.T."/>
            <person name="van Gent-Pelzer M.P.E."/>
            <person name="Joly D.L."/>
            <person name="van de Geest H.C."/>
            <person name="Bonants P.J.M."/>
            <person name="Smith D.S."/>
            <person name="Levesque C.A."/>
            <person name="van der Lee T.A.J."/>
        </authorList>
    </citation>
    <scope>NUCLEOTIDE SEQUENCE [LARGE SCALE GENOMIC DNA]</scope>
    <source>
        <strain evidence="13 14">JEL517</strain>
    </source>
</reference>
<evidence type="ECO:0000256" key="1">
    <source>
        <dbReference type="ARBA" id="ARBA00004477"/>
    </source>
</evidence>
<evidence type="ECO:0000256" key="7">
    <source>
        <dbReference type="ARBA" id="ARBA00022927"/>
    </source>
</evidence>
<protein>
    <recommendedName>
        <fullName evidence="3">Translocation protein SEC62</fullName>
    </recommendedName>
</protein>
<evidence type="ECO:0000256" key="9">
    <source>
        <dbReference type="ARBA" id="ARBA00023010"/>
    </source>
</evidence>
<dbReference type="PANTHER" id="PTHR12443:SF9">
    <property type="entry name" value="TRANSLOCATION PROTEIN SEC62"/>
    <property type="match status" value="1"/>
</dbReference>
<proteinExistence type="inferred from homology"/>
<evidence type="ECO:0000256" key="6">
    <source>
        <dbReference type="ARBA" id="ARBA00022824"/>
    </source>
</evidence>
<keyword evidence="10 12" id="KW-0472">Membrane</keyword>
<evidence type="ECO:0000256" key="10">
    <source>
        <dbReference type="ARBA" id="ARBA00023136"/>
    </source>
</evidence>
<evidence type="ECO:0000256" key="8">
    <source>
        <dbReference type="ARBA" id="ARBA00022989"/>
    </source>
</evidence>
<feature type="region of interest" description="Disordered" evidence="11">
    <location>
        <begin position="209"/>
        <end position="245"/>
    </location>
</feature>
<feature type="transmembrane region" description="Helical" evidence="12">
    <location>
        <begin position="122"/>
        <end position="141"/>
    </location>
</feature>